<feature type="non-terminal residue" evidence="1">
    <location>
        <position position="121"/>
    </location>
</feature>
<dbReference type="AlphaFoldDB" id="A0A9N9PHI6"/>
<name>A0A9N9PHI6_9GLOM</name>
<protein>
    <submittedName>
        <fullName evidence="1">13114_t:CDS:1</fullName>
    </submittedName>
</protein>
<feature type="non-terminal residue" evidence="1">
    <location>
        <position position="1"/>
    </location>
</feature>
<proteinExistence type="predicted"/>
<evidence type="ECO:0000313" key="1">
    <source>
        <dbReference type="EMBL" id="CAG8817047.1"/>
    </source>
</evidence>
<sequence length="121" mass="13889">IRPGSLLEKVLERSTAQSLQRVGNAKLVKTLETTNVIETRIDRYTALLFTADVVNIAADSSQQQKERKAKNTKQLKEIVETKENKKKVELKEELKKYEAGKEQVITEKNQKYTAQNQDIKE</sequence>
<comment type="caution">
    <text evidence="1">The sequence shown here is derived from an EMBL/GenBank/DDBJ whole genome shotgun (WGS) entry which is preliminary data.</text>
</comment>
<evidence type="ECO:0000313" key="2">
    <source>
        <dbReference type="Proteomes" id="UP000789759"/>
    </source>
</evidence>
<reference evidence="1" key="1">
    <citation type="submission" date="2021-06" db="EMBL/GenBank/DDBJ databases">
        <authorList>
            <person name="Kallberg Y."/>
            <person name="Tangrot J."/>
            <person name="Rosling A."/>
        </authorList>
    </citation>
    <scope>NUCLEOTIDE SEQUENCE</scope>
    <source>
        <strain evidence="1">FL966</strain>
    </source>
</reference>
<dbReference type="EMBL" id="CAJVQA010045028">
    <property type="protein sequence ID" value="CAG8817047.1"/>
    <property type="molecule type" value="Genomic_DNA"/>
</dbReference>
<gene>
    <name evidence="1" type="ORF">CPELLU_LOCUS19300</name>
</gene>
<accession>A0A9N9PHI6</accession>
<keyword evidence="2" id="KW-1185">Reference proteome</keyword>
<dbReference type="Proteomes" id="UP000789759">
    <property type="component" value="Unassembled WGS sequence"/>
</dbReference>
<organism evidence="1 2">
    <name type="scientific">Cetraspora pellucida</name>
    <dbReference type="NCBI Taxonomy" id="1433469"/>
    <lineage>
        <taxon>Eukaryota</taxon>
        <taxon>Fungi</taxon>
        <taxon>Fungi incertae sedis</taxon>
        <taxon>Mucoromycota</taxon>
        <taxon>Glomeromycotina</taxon>
        <taxon>Glomeromycetes</taxon>
        <taxon>Diversisporales</taxon>
        <taxon>Gigasporaceae</taxon>
        <taxon>Cetraspora</taxon>
    </lineage>
</organism>